<keyword evidence="5" id="KW-0067">ATP-binding</keyword>
<keyword evidence="12" id="KW-1185">Reference proteome</keyword>
<gene>
    <name evidence="11" type="primary">galK</name>
    <name evidence="11" type="ORF">M0D58_01500</name>
</gene>
<dbReference type="Gene3D" id="3.30.230.10">
    <property type="match status" value="1"/>
</dbReference>
<evidence type="ECO:0000313" key="11">
    <source>
        <dbReference type="EMBL" id="UPQ76233.1"/>
    </source>
</evidence>
<name>A0ABY4K615_9FLAO</name>
<evidence type="ECO:0000259" key="8">
    <source>
        <dbReference type="Pfam" id="PF00288"/>
    </source>
</evidence>
<evidence type="ECO:0000256" key="6">
    <source>
        <dbReference type="ARBA" id="ARBA00023144"/>
    </source>
</evidence>
<dbReference type="PROSITE" id="PS00106">
    <property type="entry name" value="GALACTOKINASE"/>
    <property type="match status" value="1"/>
</dbReference>
<accession>A0ABY4K615</accession>
<dbReference type="InterPro" id="IPR000705">
    <property type="entry name" value="Galactokinase"/>
</dbReference>
<feature type="domain" description="Galactokinase N-terminal" evidence="10">
    <location>
        <begin position="30"/>
        <end position="78"/>
    </location>
</feature>
<dbReference type="InterPro" id="IPR014721">
    <property type="entry name" value="Ribsml_uS5_D2-typ_fold_subgr"/>
</dbReference>
<dbReference type="Pfam" id="PF08544">
    <property type="entry name" value="GHMP_kinases_C"/>
    <property type="match status" value="1"/>
</dbReference>
<evidence type="ECO:0000256" key="3">
    <source>
        <dbReference type="ARBA" id="ARBA00022741"/>
    </source>
</evidence>
<dbReference type="EMBL" id="CP096203">
    <property type="protein sequence ID" value="UPQ76233.1"/>
    <property type="molecule type" value="Genomic_DNA"/>
</dbReference>
<evidence type="ECO:0000259" key="10">
    <source>
        <dbReference type="Pfam" id="PF10509"/>
    </source>
</evidence>
<evidence type="ECO:0000256" key="5">
    <source>
        <dbReference type="ARBA" id="ARBA00022840"/>
    </source>
</evidence>
<dbReference type="EC" id="2.7.1.6" evidence="7"/>
<proteinExistence type="inferred from homology"/>
<dbReference type="RefSeq" id="WP_248393015.1">
    <property type="nucleotide sequence ID" value="NZ_CP096203.1"/>
</dbReference>
<dbReference type="Proteomes" id="UP000830552">
    <property type="component" value="Chromosome"/>
</dbReference>
<reference evidence="11" key="1">
    <citation type="submission" date="2022-04" db="EMBL/GenBank/DDBJ databases">
        <title>Evolutionary, genomic, and biogeographic characterization of Chryseobacterium nepalense represented by a plastic-degrading bacterium AC3.</title>
        <authorList>
            <person name="Yin Z."/>
            <person name="Liu X."/>
            <person name="Wang D."/>
            <person name="Xie Z."/>
        </authorList>
    </citation>
    <scope>NUCLEOTIDE SEQUENCE</scope>
    <source>
        <strain evidence="11">AC3</strain>
    </source>
</reference>
<comment type="similarity">
    <text evidence="1">Belongs to the GHMP kinase family. GalK subfamily.</text>
</comment>
<dbReference type="InterPro" id="IPR019741">
    <property type="entry name" value="Galactokinase_CS"/>
</dbReference>
<dbReference type="PRINTS" id="PR00473">
    <property type="entry name" value="GALCTOKINASE"/>
</dbReference>
<dbReference type="InterPro" id="IPR019539">
    <property type="entry name" value="GalKase_N"/>
</dbReference>
<dbReference type="Pfam" id="PF10509">
    <property type="entry name" value="GalKase_gal_bdg"/>
    <property type="match status" value="1"/>
</dbReference>
<protein>
    <recommendedName>
        <fullName evidence="7">Galactokinase</fullName>
        <ecNumber evidence="7">2.7.1.6</ecNumber>
    </recommendedName>
</protein>
<dbReference type="Gene3D" id="3.30.70.890">
    <property type="entry name" value="GHMP kinase, C-terminal domain"/>
    <property type="match status" value="1"/>
</dbReference>
<dbReference type="Pfam" id="PF00288">
    <property type="entry name" value="GHMP_kinases_N"/>
    <property type="match status" value="1"/>
</dbReference>
<dbReference type="NCBIfam" id="TIGR00131">
    <property type="entry name" value="gal_kin"/>
    <property type="match status" value="1"/>
</dbReference>
<feature type="domain" description="GHMP kinase C-terminal" evidence="9">
    <location>
        <begin position="305"/>
        <end position="386"/>
    </location>
</feature>
<dbReference type="SUPFAM" id="SSF55060">
    <property type="entry name" value="GHMP Kinase, C-terminal domain"/>
    <property type="match status" value="1"/>
</dbReference>
<dbReference type="InterPro" id="IPR006204">
    <property type="entry name" value="GHMP_kinase_N_dom"/>
</dbReference>
<dbReference type="SUPFAM" id="SSF54211">
    <property type="entry name" value="Ribosomal protein S5 domain 2-like"/>
    <property type="match status" value="1"/>
</dbReference>
<organism evidence="11 12">
    <name type="scientific">Chryseobacterium nepalense</name>
    <dbReference type="NCBI Taxonomy" id="1854498"/>
    <lineage>
        <taxon>Bacteria</taxon>
        <taxon>Pseudomonadati</taxon>
        <taxon>Bacteroidota</taxon>
        <taxon>Flavobacteriia</taxon>
        <taxon>Flavobacteriales</taxon>
        <taxon>Weeksellaceae</taxon>
        <taxon>Chryseobacterium group</taxon>
        <taxon>Chryseobacterium</taxon>
    </lineage>
</organism>
<evidence type="ECO:0000256" key="2">
    <source>
        <dbReference type="ARBA" id="ARBA00022679"/>
    </source>
</evidence>
<dbReference type="PANTHER" id="PTHR10457:SF7">
    <property type="entry name" value="GALACTOKINASE-RELATED"/>
    <property type="match status" value="1"/>
</dbReference>
<dbReference type="InterPro" id="IPR006203">
    <property type="entry name" value="GHMP_knse_ATP-bd_CS"/>
</dbReference>
<dbReference type="InterPro" id="IPR020568">
    <property type="entry name" value="Ribosomal_Su5_D2-typ_SF"/>
</dbReference>
<feature type="domain" description="GHMP kinase N-terminal" evidence="8">
    <location>
        <begin position="114"/>
        <end position="202"/>
    </location>
</feature>
<dbReference type="PANTHER" id="PTHR10457">
    <property type="entry name" value="MEVALONATE KINASE/GALACTOKINASE"/>
    <property type="match status" value="1"/>
</dbReference>
<dbReference type="PROSITE" id="PS00627">
    <property type="entry name" value="GHMP_KINASES_ATP"/>
    <property type="match status" value="1"/>
</dbReference>
<keyword evidence="6" id="KW-0299">Galactose metabolism</keyword>
<dbReference type="PRINTS" id="PR00959">
    <property type="entry name" value="MEVGALKINASE"/>
</dbReference>
<dbReference type="PIRSF" id="PIRSF000530">
    <property type="entry name" value="Galactokinase"/>
    <property type="match status" value="1"/>
</dbReference>
<evidence type="ECO:0000256" key="7">
    <source>
        <dbReference type="NCBIfam" id="TIGR00131"/>
    </source>
</evidence>
<sequence length="414" mass="46745">MKYTCTFNTYKIHYNTLILIQEKLINNTKEAFRKAFQTQPEHIFLSPGRINIIGEHVDYSDGFVLPAAIDKYICFAVEKAGNSDMCTFFAVDFNDSFSFNVKEKQSPVSQTWVNYLLGVFNAIQEEGKIIGGLNIAFSSTIPMGSGLSSSAALECGFAYILNQIFNLGFSKKELALIGQKSEHTYVGVKCGIMDQFASVFGKEEKVIMLDCHSLDHQYFNADLKGYSLVLFDSCVKHTHLTSGYNDRRRDVDNGKNALWKKFPEITKFRDFSVDMLDAVREEIGEIRYKRCLYLLKEIGRVEQAAVALSENNAACLGKLLTETHFGLSNEFEVSCNELDFLVEQTLQEKGVIGARMMGGGFGGCSINLIKEDFVENVISRIREKYEAKFNIQLKVYQVKISEGIKEYTNNECSI</sequence>
<evidence type="ECO:0000256" key="1">
    <source>
        <dbReference type="ARBA" id="ARBA00006566"/>
    </source>
</evidence>
<keyword evidence="2 11" id="KW-0808">Transferase</keyword>
<evidence type="ECO:0000256" key="4">
    <source>
        <dbReference type="ARBA" id="ARBA00022777"/>
    </source>
</evidence>
<dbReference type="GO" id="GO:0004335">
    <property type="term" value="F:galactokinase activity"/>
    <property type="evidence" value="ECO:0007669"/>
    <property type="project" value="UniProtKB-EC"/>
</dbReference>
<keyword evidence="6" id="KW-0119">Carbohydrate metabolism</keyword>
<dbReference type="InterPro" id="IPR006206">
    <property type="entry name" value="Mevalonate/galactokinase"/>
</dbReference>
<evidence type="ECO:0000259" key="9">
    <source>
        <dbReference type="Pfam" id="PF08544"/>
    </source>
</evidence>
<dbReference type="InterPro" id="IPR036554">
    <property type="entry name" value="GHMP_kinase_C_sf"/>
</dbReference>
<evidence type="ECO:0000313" key="12">
    <source>
        <dbReference type="Proteomes" id="UP000830552"/>
    </source>
</evidence>
<keyword evidence="4" id="KW-0418">Kinase</keyword>
<dbReference type="InterPro" id="IPR013750">
    <property type="entry name" value="GHMP_kinase_C_dom"/>
</dbReference>
<keyword evidence="3" id="KW-0547">Nucleotide-binding</keyword>